<dbReference type="InterPro" id="IPR002156">
    <property type="entry name" value="RNaseH_domain"/>
</dbReference>
<feature type="domain" description="RNase H type-1" evidence="1">
    <location>
        <begin position="1"/>
        <end position="73"/>
    </location>
</feature>
<evidence type="ECO:0000259" key="1">
    <source>
        <dbReference type="Pfam" id="PF13456"/>
    </source>
</evidence>
<dbReference type="Pfam" id="PF13456">
    <property type="entry name" value="RVT_3"/>
    <property type="match status" value="1"/>
</dbReference>
<dbReference type="PaxDb" id="3635-A0A1U8L0T3"/>
<dbReference type="AlphaFoldDB" id="A0A1U8L0T3"/>
<dbReference type="GO" id="GO:0004523">
    <property type="term" value="F:RNA-DNA hybrid ribonuclease activity"/>
    <property type="evidence" value="ECO:0007669"/>
    <property type="project" value="InterPro"/>
</dbReference>
<protein>
    <recommendedName>
        <fullName evidence="1">RNase H type-1 domain-containing protein</fullName>
    </recommendedName>
</protein>
<proteinExistence type="predicted"/>
<dbReference type="SUPFAM" id="SSF53098">
    <property type="entry name" value="Ribonuclease H-like"/>
    <property type="match status" value="1"/>
</dbReference>
<dbReference type="PANTHER" id="PTHR48475:SF1">
    <property type="entry name" value="RNASE H TYPE-1 DOMAIN-CONTAINING PROTEIN"/>
    <property type="match status" value="1"/>
</dbReference>
<dbReference type="Proteomes" id="UP000818029">
    <property type="component" value="Chromosome D01"/>
</dbReference>
<dbReference type="GO" id="GO:0003676">
    <property type="term" value="F:nucleic acid binding"/>
    <property type="evidence" value="ECO:0007669"/>
    <property type="project" value="InterPro"/>
</dbReference>
<keyword evidence="2" id="KW-1185">Reference proteome</keyword>
<organism evidence="2 3">
    <name type="scientific">Gossypium hirsutum</name>
    <name type="common">Upland cotton</name>
    <name type="synonym">Gossypium mexicanum</name>
    <dbReference type="NCBI Taxonomy" id="3635"/>
    <lineage>
        <taxon>Eukaryota</taxon>
        <taxon>Viridiplantae</taxon>
        <taxon>Streptophyta</taxon>
        <taxon>Embryophyta</taxon>
        <taxon>Tracheophyta</taxon>
        <taxon>Spermatophyta</taxon>
        <taxon>Magnoliopsida</taxon>
        <taxon>eudicotyledons</taxon>
        <taxon>Gunneridae</taxon>
        <taxon>Pentapetalae</taxon>
        <taxon>rosids</taxon>
        <taxon>malvids</taxon>
        <taxon>Malvales</taxon>
        <taxon>Malvaceae</taxon>
        <taxon>Malvoideae</taxon>
        <taxon>Gossypium</taxon>
    </lineage>
</organism>
<name>A0A1U8L0T3_GOSHI</name>
<dbReference type="SMR" id="A0A1U8L0T3"/>
<accession>A0A1U8L0T3</accession>
<evidence type="ECO:0000313" key="3">
    <source>
        <dbReference type="RefSeq" id="XP_016706973.1"/>
    </source>
</evidence>
<dbReference type="PANTHER" id="PTHR48475">
    <property type="entry name" value="RIBONUCLEASE H"/>
    <property type="match status" value="1"/>
</dbReference>
<dbReference type="RefSeq" id="XP_016706973.1">
    <property type="nucleotide sequence ID" value="XM_016851484.1"/>
</dbReference>
<dbReference type="KEGG" id="ghi:107921655"/>
<gene>
    <name evidence="3" type="primary">LOC107921655</name>
</gene>
<dbReference type="Gene3D" id="3.30.420.10">
    <property type="entry name" value="Ribonuclease H-like superfamily/Ribonuclease H"/>
    <property type="match status" value="1"/>
</dbReference>
<dbReference type="InterPro" id="IPR012337">
    <property type="entry name" value="RNaseH-like_sf"/>
</dbReference>
<reference evidence="3" key="2">
    <citation type="submission" date="2025-08" db="UniProtKB">
        <authorList>
            <consortium name="RefSeq"/>
        </authorList>
    </citation>
    <scope>IDENTIFICATION</scope>
</reference>
<sequence length="161" mass="19008">MGIRAAIERKIKVLKVYGDSALVIYQLKREWETRDSKLISYRKMVLKLIDEFNDITFCYLLRDENQMADALATLTSMIQVNKLEDMKPIQMSIFETPAHCCSIEEEEKDYHPWYLNILQYVKNCEYLDQATENDKRALRRIAIDYVLDGEILYKKGGIGYY</sequence>
<evidence type="ECO:0000313" key="2">
    <source>
        <dbReference type="Proteomes" id="UP000818029"/>
    </source>
</evidence>
<dbReference type="InterPro" id="IPR036397">
    <property type="entry name" value="RNaseH_sf"/>
</dbReference>
<reference evidence="2" key="1">
    <citation type="journal article" date="2020" name="Nat. Genet.">
        <title>Genomic diversifications of five Gossypium allopolyploid species and their impact on cotton improvement.</title>
        <authorList>
            <person name="Chen Z.J."/>
            <person name="Sreedasyam A."/>
            <person name="Ando A."/>
            <person name="Song Q."/>
            <person name="De Santiago L.M."/>
            <person name="Hulse-Kemp A.M."/>
            <person name="Ding M."/>
            <person name="Ye W."/>
            <person name="Kirkbride R.C."/>
            <person name="Jenkins J."/>
            <person name="Plott C."/>
            <person name="Lovell J."/>
            <person name="Lin Y.M."/>
            <person name="Vaughn R."/>
            <person name="Liu B."/>
            <person name="Simpson S."/>
            <person name="Scheffler B.E."/>
            <person name="Wen L."/>
            <person name="Saski C.A."/>
            <person name="Grover C.E."/>
            <person name="Hu G."/>
            <person name="Conover J.L."/>
            <person name="Carlson J.W."/>
            <person name="Shu S."/>
            <person name="Boston L.B."/>
            <person name="Williams M."/>
            <person name="Peterson D.G."/>
            <person name="McGee K."/>
            <person name="Jones D.C."/>
            <person name="Wendel J.F."/>
            <person name="Stelly D.M."/>
            <person name="Grimwood J."/>
            <person name="Schmutz J."/>
        </authorList>
    </citation>
    <scope>NUCLEOTIDE SEQUENCE [LARGE SCALE GENOMIC DNA]</scope>
    <source>
        <strain evidence="2">cv. TM-1</strain>
    </source>
</reference>
<dbReference type="GeneID" id="107921655"/>